<evidence type="ECO:0000256" key="3">
    <source>
        <dbReference type="ARBA" id="ARBA00023136"/>
    </source>
</evidence>
<feature type="chain" id="PRO_5046131586" evidence="7">
    <location>
        <begin position="23"/>
        <end position="962"/>
    </location>
</feature>
<keyword evidence="5" id="KW-0325">Glycoprotein</keyword>
<dbReference type="CDD" id="cd02619">
    <property type="entry name" value="Peptidase_C1"/>
    <property type="match status" value="1"/>
</dbReference>
<evidence type="ECO:0000256" key="2">
    <source>
        <dbReference type="ARBA" id="ARBA00008455"/>
    </source>
</evidence>
<evidence type="ECO:0000256" key="5">
    <source>
        <dbReference type="ARBA" id="ARBA00023180"/>
    </source>
</evidence>
<keyword evidence="10" id="KW-1185">Reference proteome</keyword>
<dbReference type="PANTHER" id="PTHR12411">
    <property type="entry name" value="CYSTEINE PROTEASE FAMILY C1-RELATED"/>
    <property type="match status" value="1"/>
</dbReference>
<evidence type="ECO:0000256" key="6">
    <source>
        <dbReference type="SAM" id="MobiDB-lite"/>
    </source>
</evidence>
<feature type="compositionally biased region" description="Polar residues" evidence="6">
    <location>
        <begin position="858"/>
        <end position="874"/>
    </location>
</feature>
<feature type="region of interest" description="Disordered" evidence="6">
    <location>
        <begin position="836"/>
        <end position="875"/>
    </location>
</feature>
<gene>
    <name evidence="9" type="ORF">PGABG01_0205000</name>
</gene>
<keyword evidence="3" id="KW-0472">Membrane</keyword>
<dbReference type="PROSITE" id="PS00139">
    <property type="entry name" value="THIOL_PROTEASE_CYS"/>
    <property type="match status" value="1"/>
</dbReference>
<evidence type="ECO:0000313" key="10">
    <source>
        <dbReference type="Proteomes" id="UP000831156"/>
    </source>
</evidence>
<feature type="region of interest" description="Disordered" evidence="6">
    <location>
        <begin position="25"/>
        <end position="139"/>
    </location>
</feature>
<feature type="signal peptide" evidence="7">
    <location>
        <begin position="1"/>
        <end position="22"/>
    </location>
</feature>
<keyword evidence="7" id="KW-0732">Signal</keyword>
<accession>A0ABY1UHX5</accession>
<reference evidence="9 10" key="1">
    <citation type="submission" date="2016-09" db="EMBL/GenBank/DDBJ databases">
        <authorList>
            <consortium name="Pathogen Informatics"/>
            <person name="Sun Q."/>
            <person name="Inoue M."/>
        </authorList>
    </citation>
    <scope>NUCLEOTIDE SEQUENCE [LARGE SCALE GENOMIC DNA]</scope>
</reference>
<dbReference type="SMART" id="SM00645">
    <property type="entry name" value="Pept_C1"/>
    <property type="match status" value="1"/>
</dbReference>
<evidence type="ECO:0000256" key="1">
    <source>
        <dbReference type="ARBA" id="ARBA00004370"/>
    </source>
</evidence>
<dbReference type="SUPFAM" id="SSF54001">
    <property type="entry name" value="Cysteine proteinases"/>
    <property type="match status" value="1"/>
</dbReference>
<dbReference type="Gene3D" id="3.90.70.10">
    <property type="entry name" value="Cysteine proteinases"/>
    <property type="match status" value="1"/>
</dbReference>
<dbReference type="Proteomes" id="UP000831156">
    <property type="component" value="Chromosome 2"/>
</dbReference>
<comment type="similarity">
    <text evidence="2">Belongs to the peptidase C1 family.</text>
</comment>
<feature type="compositionally biased region" description="Polar residues" evidence="6">
    <location>
        <begin position="57"/>
        <end position="94"/>
    </location>
</feature>
<keyword evidence="4" id="KW-0865">Zymogen</keyword>
<comment type="subcellular location">
    <subcellularLocation>
        <location evidence="1">Membrane</location>
    </subcellularLocation>
</comment>
<dbReference type="Pfam" id="PF00112">
    <property type="entry name" value="Peptidase_C1"/>
    <property type="match status" value="1"/>
</dbReference>
<evidence type="ECO:0000256" key="7">
    <source>
        <dbReference type="SAM" id="SignalP"/>
    </source>
</evidence>
<feature type="compositionally biased region" description="Low complexity" evidence="6">
    <location>
        <begin position="28"/>
        <end position="45"/>
    </location>
</feature>
<dbReference type="InterPro" id="IPR000668">
    <property type="entry name" value="Peptidase_C1A_C"/>
</dbReference>
<organism evidence="9 10">
    <name type="scientific">Plasmodium gaboni</name>
    <dbReference type="NCBI Taxonomy" id="647221"/>
    <lineage>
        <taxon>Eukaryota</taxon>
        <taxon>Sar</taxon>
        <taxon>Alveolata</taxon>
        <taxon>Apicomplexa</taxon>
        <taxon>Aconoidasida</taxon>
        <taxon>Haemosporida</taxon>
        <taxon>Plasmodiidae</taxon>
        <taxon>Plasmodium</taxon>
        <taxon>Plasmodium (Laverania)</taxon>
    </lineage>
</organism>
<name>A0ABY1UHX5_9APIC</name>
<dbReference type="EMBL" id="LT969425">
    <property type="protein sequence ID" value="SOV10351.1"/>
    <property type="molecule type" value="Genomic_DNA"/>
</dbReference>
<protein>
    <submittedName>
        <fullName evidence="9">Serine repeat antigen 7</fullName>
    </submittedName>
</protein>
<evidence type="ECO:0000313" key="9">
    <source>
        <dbReference type="EMBL" id="SOV10351.1"/>
    </source>
</evidence>
<dbReference type="InterPro" id="IPR013128">
    <property type="entry name" value="Peptidase_C1A"/>
</dbReference>
<sequence length="962" mass="110315">MIYRLYIILVLYVICCTNVIVGQDKPTSESTSGGSSGDGSVSASTVNSHAEGISGGEPQSHSTLDGSASGEQSTTISPTVQPDQEGGSTSTVPQDPTKESESLAIPNPVPLTPGASGDHVTRIPLPKLPSEDSESSTSVTDIEIKSALLKNYDGVKITGPCRSYFRVFLVPHITVYVYATYDRIQLEPKFGPSDLIDISDLTNKCNKDSDKHFKLVLYIKENILTLKWKVQDKDSQPTNINVDVKKYRIPQLERPFTSIQVHTVNTKYGIIESKNYDINSDIPEQCEAISTNCFLSGSLDVENCYHCTLLAKKVDSKNECFNYVSKEGKELINKNVEEKNKTFKGEDEDLDSNEQKLEESIDNILSNIYKIYENKQDKEIKKSNYNNKKELLSVEELNNGLKNELLNYCSLLKEVDTSGMLDHHEIGNEIDIFNNLTRLLRAHPGESTYVLNEKLRNPALCFKNINEWLVNKKGLLLSKEKMKKLSTSEYNMKDLEESEYERSISDDMFEKDMNGVIDLSLIDSEKKLKSPYFRRNKYCNNEYCDRWKDKTGCISKIEVEEQGNCGLCWIFASKLHFETIRCMRGYGHFRSSALYVANCSDRDSDEICYVGSNPVEFLEIVEETGFLPLESDVPYYYTDAGNDCPEPEKNWINLWGSTELLNHKSPRQRTSTRGYISYESSNFSDNMDLFIKIIKREIQNKGSVIAYIKTENVIDYDFNGKGVHNMCGDKEPDHAANIIGYGNYIDEEGEKRSYWLIRNSWGYYWGDEGNFRVDMYGPSYCKYNFIHTVVVFKVDLGIIEVPKKEEESEYFSYFLKYTPNFLYNLFFNNYTTNEEHKLNNQPNMNQHNNKKNKKENYISGQDEPSNGKVESQEQNNKKTEIYHILKHIKDAKIKRGLVKYGSLLETKKEHTCSRTYSIDPERHDECNKFCIDNWKTCKDHYSPGYCLTKLYTKDDNCFFCNV</sequence>
<dbReference type="InterPro" id="IPR000169">
    <property type="entry name" value="Pept_cys_AS"/>
</dbReference>
<evidence type="ECO:0000256" key="4">
    <source>
        <dbReference type="ARBA" id="ARBA00023145"/>
    </source>
</evidence>
<feature type="domain" description="Peptidase C1A papain C-terminal" evidence="8">
    <location>
        <begin position="541"/>
        <end position="792"/>
    </location>
</feature>
<proteinExistence type="inferred from homology"/>
<dbReference type="InterPro" id="IPR038765">
    <property type="entry name" value="Papain-like_cys_pep_sf"/>
</dbReference>
<evidence type="ECO:0000259" key="8">
    <source>
        <dbReference type="SMART" id="SM00645"/>
    </source>
</evidence>